<feature type="non-terminal residue" evidence="2">
    <location>
        <position position="29"/>
    </location>
</feature>
<sequence length="29" mass="3437">MDNLNKEIADLKNQRKKLMEEIAELNAYT</sequence>
<accession>W1WGZ6</accession>
<name>W1WGZ6_9ZZZZ</name>
<reference evidence="2" key="1">
    <citation type="submission" date="2013-12" db="EMBL/GenBank/DDBJ databases">
        <title>A Varibaculum cambriense genome reconstructed from a premature infant gut community with otherwise low bacterial novelty that shifts toward anaerobic metabolism during the third week of life.</title>
        <authorList>
            <person name="Brown C.T."/>
            <person name="Sharon I."/>
            <person name="Thomas B.C."/>
            <person name="Castelle C.J."/>
            <person name="Morowitz M.J."/>
            <person name="Banfield J.F."/>
        </authorList>
    </citation>
    <scope>NUCLEOTIDE SEQUENCE</scope>
</reference>
<evidence type="ECO:0000313" key="2">
    <source>
        <dbReference type="EMBL" id="ETJ16350.1"/>
    </source>
</evidence>
<protein>
    <submittedName>
        <fullName evidence="2">Uncharacterized protein</fullName>
    </submittedName>
</protein>
<feature type="coiled-coil region" evidence="1">
    <location>
        <begin position="1"/>
        <end position="28"/>
    </location>
</feature>
<gene>
    <name evidence="2" type="ORF">Q604_UNBc4C00062G0003</name>
</gene>
<comment type="caution">
    <text evidence="2">The sequence shown here is derived from an EMBL/GenBank/DDBJ whole genome shotgun (WGS) entry which is preliminary data.</text>
</comment>
<organism evidence="2">
    <name type="scientific">human gut metagenome</name>
    <dbReference type="NCBI Taxonomy" id="408170"/>
    <lineage>
        <taxon>unclassified sequences</taxon>
        <taxon>metagenomes</taxon>
        <taxon>organismal metagenomes</taxon>
    </lineage>
</organism>
<keyword evidence="1" id="KW-0175">Coiled coil</keyword>
<dbReference type="EMBL" id="AZMM01018843">
    <property type="protein sequence ID" value="ETJ16350.1"/>
    <property type="molecule type" value="Genomic_DNA"/>
</dbReference>
<proteinExistence type="predicted"/>
<evidence type="ECO:0000256" key="1">
    <source>
        <dbReference type="SAM" id="Coils"/>
    </source>
</evidence>
<dbReference type="AlphaFoldDB" id="W1WGZ6"/>